<dbReference type="EMBL" id="MU274925">
    <property type="protein sequence ID" value="KAI0086215.1"/>
    <property type="molecule type" value="Genomic_DNA"/>
</dbReference>
<proteinExistence type="predicted"/>
<gene>
    <name evidence="1" type="ORF">BDY19DRAFT_1017698</name>
</gene>
<reference evidence="1" key="1">
    <citation type="journal article" date="2021" name="Environ. Microbiol.">
        <title>Gene family expansions and transcriptome signatures uncover fungal adaptations to wood decay.</title>
        <authorList>
            <person name="Hage H."/>
            <person name="Miyauchi S."/>
            <person name="Viragh M."/>
            <person name="Drula E."/>
            <person name="Min B."/>
            <person name="Chaduli D."/>
            <person name="Navarro D."/>
            <person name="Favel A."/>
            <person name="Norest M."/>
            <person name="Lesage-Meessen L."/>
            <person name="Balint B."/>
            <person name="Merenyi Z."/>
            <person name="de Eugenio L."/>
            <person name="Morin E."/>
            <person name="Martinez A.T."/>
            <person name="Baldrian P."/>
            <person name="Stursova M."/>
            <person name="Martinez M.J."/>
            <person name="Novotny C."/>
            <person name="Magnuson J.K."/>
            <person name="Spatafora J.W."/>
            <person name="Maurice S."/>
            <person name="Pangilinan J."/>
            <person name="Andreopoulos W."/>
            <person name="LaButti K."/>
            <person name="Hundley H."/>
            <person name="Na H."/>
            <person name="Kuo A."/>
            <person name="Barry K."/>
            <person name="Lipzen A."/>
            <person name="Henrissat B."/>
            <person name="Riley R."/>
            <person name="Ahrendt S."/>
            <person name="Nagy L.G."/>
            <person name="Grigoriev I.V."/>
            <person name="Martin F."/>
            <person name="Rosso M.N."/>
        </authorList>
    </citation>
    <scope>NUCLEOTIDE SEQUENCE</scope>
    <source>
        <strain evidence="1">CBS 384.51</strain>
    </source>
</reference>
<organism evidence="1 2">
    <name type="scientific">Irpex rosettiformis</name>
    <dbReference type="NCBI Taxonomy" id="378272"/>
    <lineage>
        <taxon>Eukaryota</taxon>
        <taxon>Fungi</taxon>
        <taxon>Dikarya</taxon>
        <taxon>Basidiomycota</taxon>
        <taxon>Agaricomycotina</taxon>
        <taxon>Agaricomycetes</taxon>
        <taxon>Polyporales</taxon>
        <taxon>Irpicaceae</taxon>
        <taxon>Irpex</taxon>
    </lineage>
</organism>
<evidence type="ECO:0000313" key="2">
    <source>
        <dbReference type="Proteomes" id="UP001055072"/>
    </source>
</evidence>
<protein>
    <submittedName>
        <fullName evidence="1">Uncharacterized protein</fullName>
    </submittedName>
</protein>
<accession>A0ACB8TW31</accession>
<comment type="caution">
    <text evidence="1">The sequence shown here is derived from an EMBL/GenBank/DDBJ whole genome shotgun (WGS) entry which is preliminary data.</text>
</comment>
<sequence length="480" mass="53189">MHTKTSFKVFNAQVPLVPMEPQVIDAPTASKMAVYQDAYRKASALLRQKGKKDTKTFNTQDVDTIQDEHKIANIALTTEVTQLTTEIFLLQSQLSTANDTLSITQQSLDDAHHSMAGYKVVHMQSEVTISTLRNRFDNLLISYNGIAAQNAQTKIEDDKVFIGETLTALYVEQERTKALETKLAASEALLKDAHERTAQYELVLDELKASMANAADDEDDEGVGFSFSASTYELELERDMYQSQEQEALDALEAEKAARLALETALQVSREKEQQAIAISEAHEQARFEADKERLEVSAQLKAALATLAELTAAIIEKDGGDCSLISEFSMECAGDDLPVVKVQHSSTPKQLQSVQHPFLFAENNKQCLTPMRDNAFSGMDYDFDSESGFLGLPAVDLFAHTPVKFVRGQDKENVSVVFRTPRSIHHDGLVFNDPVFFSNPQSTPVMSAVTQGSYYSPSPFEYHEEFDDSIFGVPSPALS</sequence>
<name>A0ACB8TW31_9APHY</name>
<evidence type="ECO:0000313" key="1">
    <source>
        <dbReference type="EMBL" id="KAI0086215.1"/>
    </source>
</evidence>
<keyword evidence="2" id="KW-1185">Reference proteome</keyword>
<dbReference type="Proteomes" id="UP001055072">
    <property type="component" value="Unassembled WGS sequence"/>
</dbReference>